<organism evidence="1">
    <name type="scientific">Pasteurella multocida</name>
    <dbReference type="NCBI Taxonomy" id="747"/>
    <lineage>
        <taxon>Bacteria</taxon>
        <taxon>Pseudomonadati</taxon>
        <taxon>Pseudomonadota</taxon>
        <taxon>Gammaproteobacteria</taxon>
        <taxon>Pasteurellales</taxon>
        <taxon>Pasteurellaceae</taxon>
        <taxon>Pasteurella</taxon>
    </lineage>
</organism>
<reference evidence="1" key="1">
    <citation type="submission" date="2001-03" db="EMBL/GenBank/DDBJ databases">
        <title>A cryptic plasmid from Pasteurella multocida has a predicted protein nearly identical to a transport protein from Actinobacillus actinomycetemcomitans.</title>
        <authorList>
            <person name="McGee J.E."/>
            <person name="Bejcek B.E."/>
        </authorList>
    </citation>
    <scope>NUCLEOTIDE SEQUENCE</scope>
    <source>
        <strain evidence="1">1059</strain>
        <plasmid evidence="1">pLEM</plasmid>
    </source>
</reference>
<proteinExistence type="predicted"/>
<sequence>MKLTKAQKEELLAVYFKSRKKKTRLSQPVNRRLKRVLIKNVRRLFKTKRSLMRCFTVKWQALNANLLDFMALLSDDALTFFEKSLDKYDIVLSPFTIEINSYVAIHCLIDGKTATVLSFNYGRYAYSNKGISAEECEFIQALESKYFESNTYIQLSPKNRLKLLKL</sequence>
<name>Q9AET2_PASMD</name>
<protein>
    <submittedName>
        <fullName evidence="1">Plem2</fullName>
    </submittedName>
</protein>
<accession>Q9AET2</accession>
<evidence type="ECO:0000313" key="1">
    <source>
        <dbReference type="EMBL" id="AAK18731.1"/>
    </source>
</evidence>
<dbReference type="AlphaFoldDB" id="Q9AET2"/>
<keyword evidence="1" id="KW-0614">Plasmid</keyword>
<dbReference type="EMBL" id="AY028383">
    <property type="protein sequence ID" value="AAK18731.1"/>
    <property type="molecule type" value="Genomic_DNA"/>
</dbReference>
<geneLocation type="plasmid" evidence="1">
    <name>pLEM</name>
</geneLocation>